<dbReference type="Gene3D" id="1.10.4190.10">
    <property type="entry name" value="Urease accessory protein UreF"/>
    <property type="match status" value="1"/>
</dbReference>
<organism evidence="3 4">
    <name type="scientific">Halobellus clavatus</name>
    <dbReference type="NCBI Taxonomy" id="660517"/>
    <lineage>
        <taxon>Archaea</taxon>
        <taxon>Methanobacteriati</taxon>
        <taxon>Methanobacteriota</taxon>
        <taxon>Stenosarchaea group</taxon>
        <taxon>Halobacteria</taxon>
        <taxon>Halobacteriales</taxon>
        <taxon>Haloferacaceae</taxon>
        <taxon>Halobellus</taxon>
    </lineage>
</organism>
<dbReference type="PANTHER" id="PTHR33620:SF1">
    <property type="entry name" value="UREASE ACCESSORY PROTEIN F"/>
    <property type="match status" value="1"/>
</dbReference>
<dbReference type="PANTHER" id="PTHR33620">
    <property type="entry name" value="UREASE ACCESSORY PROTEIN F"/>
    <property type="match status" value="1"/>
</dbReference>
<gene>
    <name evidence="3" type="ORF">SAMN04487946_102299</name>
</gene>
<dbReference type="Proteomes" id="UP000199170">
    <property type="component" value="Unassembled WGS sequence"/>
</dbReference>
<proteinExistence type="inferred from homology"/>
<dbReference type="RefSeq" id="WP_089765804.1">
    <property type="nucleotide sequence ID" value="NZ_FNPB01000002.1"/>
</dbReference>
<evidence type="ECO:0000313" key="3">
    <source>
        <dbReference type="EMBL" id="SDX78324.1"/>
    </source>
</evidence>
<dbReference type="STRING" id="660517.SAMN04487946_102299"/>
<name>A0A1H3EK64_9EURY</name>
<dbReference type="Pfam" id="PF01730">
    <property type="entry name" value="UreF"/>
    <property type="match status" value="1"/>
</dbReference>
<evidence type="ECO:0000256" key="1">
    <source>
        <dbReference type="ARBA" id="ARBA00022988"/>
    </source>
</evidence>
<reference evidence="4" key="1">
    <citation type="submission" date="2016-10" db="EMBL/GenBank/DDBJ databases">
        <authorList>
            <person name="Varghese N."/>
            <person name="Submissions S."/>
        </authorList>
    </citation>
    <scope>NUCLEOTIDE SEQUENCE [LARGE SCALE GENOMIC DNA]</scope>
    <source>
        <strain evidence="4">CGMCC 1.10118</strain>
    </source>
</reference>
<protein>
    <submittedName>
        <fullName evidence="3">Urease accessory protein</fullName>
    </submittedName>
</protein>
<evidence type="ECO:0000313" key="4">
    <source>
        <dbReference type="Proteomes" id="UP000199170"/>
    </source>
</evidence>
<sequence length="234" mass="25396">MSDPEARLAAFRLADSALPVGTDSVSYAVEQFAAADRVTDADELAELVESYLRRQFGPADLVALRHAHTAADDRDLDRVVAADRRLTATTMAAEFRESSERTGERLLSLQTELGDDTLLDAYAERVAEDETAAGVPGNYAAVLGAVSAREGVPVREACLLACHEFVTALLQATQRLIGISHTDLQRVLDELRPVMTAAVDGSSDRSLDEMEPFAPLVDVLSAEHERADRRLFLS</sequence>
<dbReference type="PIRSF" id="PIRSF009467">
    <property type="entry name" value="Ureas_acces_UreF"/>
    <property type="match status" value="1"/>
</dbReference>
<evidence type="ECO:0000256" key="2">
    <source>
        <dbReference type="ARBA" id="ARBA00023186"/>
    </source>
</evidence>
<dbReference type="AlphaFoldDB" id="A0A1H3EK64"/>
<dbReference type="EMBL" id="FNPB01000002">
    <property type="protein sequence ID" value="SDX78324.1"/>
    <property type="molecule type" value="Genomic_DNA"/>
</dbReference>
<dbReference type="GO" id="GO:0016151">
    <property type="term" value="F:nickel cation binding"/>
    <property type="evidence" value="ECO:0007669"/>
    <property type="project" value="InterPro"/>
</dbReference>
<dbReference type="HAMAP" id="MF_01385">
    <property type="entry name" value="UreF"/>
    <property type="match status" value="1"/>
</dbReference>
<dbReference type="OrthoDB" id="1740at2157"/>
<keyword evidence="2" id="KW-0143">Chaperone</keyword>
<dbReference type="InterPro" id="IPR002639">
    <property type="entry name" value="UreF"/>
</dbReference>
<keyword evidence="4" id="KW-1185">Reference proteome</keyword>
<keyword evidence="1" id="KW-0996">Nickel insertion</keyword>
<accession>A0A1H3EK64</accession>
<dbReference type="InterPro" id="IPR038277">
    <property type="entry name" value="UreF_sf"/>
</dbReference>